<dbReference type="EMBL" id="JABFDY010000010">
    <property type="protein sequence ID" value="KAF7702437.1"/>
    <property type="molecule type" value="Genomic_DNA"/>
</dbReference>
<dbReference type="AlphaFoldDB" id="A0A8T0B8A5"/>
<evidence type="ECO:0000313" key="4">
    <source>
        <dbReference type="Proteomes" id="UP000606274"/>
    </source>
</evidence>
<comment type="caution">
    <text evidence="3">The sequence shown here is derived from an EMBL/GenBank/DDBJ whole genome shotgun (WGS) entry which is preliminary data.</text>
</comment>
<organism evidence="3 4">
    <name type="scientific">Silurus meridionalis</name>
    <name type="common">Southern catfish</name>
    <name type="synonym">Silurus soldatovi meridionalis</name>
    <dbReference type="NCBI Taxonomy" id="175797"/>
    <lineage>
        <taxon>Eukaryota</taxon>
        <taxon>Metazoa</taxon>
        <taxon>Chordata</taxon>
        <taxon>Craniata</taxon>
        <taxon>Vertebrata</taxon>
        <taxon>Euteleostomi</taxon>
        <taxon>Actinopterygii</taxon>
        <taxon>Neopterygii</taxon>
        <taxon>Teleostei</taxon>
        <taxon>Ostariophysi</taxon>
        <taxon>Siluriformes</taxon>
        <taxon>Siluridae</taxon>
        <taxon>Silurus</taxon>
    </lineage>
</organism>
<reference evidence="3" key="1">
    <citation type="submission" date="2020-08" db="EMBL/GenBank/DDBJ databases">
        <title>Chromosome-level assembly of Southern catfish (Silurus meridionalis) provides insights into visual adaptation to the nocturnal and benthic lifestyles.</title>
        <authorList>
            <person name="Zhang Y."/>
            <person name="Wang D."/>
            <person name="Peng Z."/>
        </authorList>
    </citation>
    <scope>NUCLEOTIDE SEQUENCE</scope>
    <source>
        <strain evidence="3">SWU-2019-XX</strain>
        <tissue evidence="3">Muscle</tissue>
    </source>
</reference>
<feature type="coiled-coil region" evidence="1">
    <location>
        <begin position="496"/>
        <end position="523"/>
    </location>
</feature>
<proteinExistence type="predicted"/>
<dbReference type="PANTHER" id="PTHR33488">
    <property type="entry name" value="ZGC:162509"/>
    <property type="match status" value="1"/>
</dbReference>
<sequence>MRNTKPTEDAVHIQHPLTTDTAGTKARPYFVKSIGISRNKEEMDSQIAEVNQSLTTAEQMRNQNQLIMQPYANWEDYLTPAPFSIAIMAELAFLSSKTDFSINKNPPKEGYKYIKYPDSFCACLMQVCNSGWWAFNEAHTNMDQIRLLTLTVPNYMMTVVEILFKGNNEVVKDHLPNQLTNIRGIADRCLELANSTKERFEEVINIIQELLEVCLKARNLYGEELDAVKRTLDENKLREESSKEAVERSKKAVKVLEEELKEAQESYKSAMRSLPGGWEMMAMDLVGSVTDAMTGVFHGITMLMTQPVAQACEATTKIAETVNHIRGEDFVDPVDRINIYSKSAEILKCTELIEHFVQEDKIDWFSLYDQKNKAALTEFPAMQFKRIMKNLEKLPKCQPREHAKNICNEGIMICKELAKYAPDGKCDKAKTLELIERIKELTESAYRFDSKSKDVTKSPPLTPKPPMMFKEESKMGRMTASQKASKNARFRIEETRAQMNKSRELYDKNVESMERNQKELNEILVTLRNCQVKEIDFNTTIQMLVKGLDAMGKVKKQWEKMVQFFQMVSNIVKNSLNLTLNDFATTAETSNRHSYDGKLFCKDMLYNQAFQATNIASLVHMISSTYTDVSTRYLMDSVSTLGTLMSADPQSPQFLQMHVQLRKSCDMAQNALKKLVLKNKEEFDRKTDSRLEKIEKELLAILPAAKPEEIQFIQETAQSGFTEEEQLNYV</sequence>
<feature type="coiled-coil region" evidence="1">
    <location>
        <begin position="239"/>
        <end position="273"/>
    </location>
</feature>
<keyword evidence="1" id="KW-0175">Coiled coil</keyword>
<gene>
    <name evidence="3" type="ORF">HF521_001720</name>
</gene>
<dbReference type="Proteomes" id="UP000606274">
    <property type="component" value="Unassembled WGS sequence"/>
</dbReference>
<evidence type="ECO:0000313" key="3">
    <source>
        <dbReference type="EMBL" id="KAF7702437.1"/>
    </source>
</evidence>
<evidence type="ECO:0000256" key="1">
    <source>
        <dbReference type="SAM" id="Coils"/>
    </source>
</evidence>
<accession>A0A8T0B8A5</accession>
<dbReference type="PANTHER" id="PTHR33488:SF2">
    <property type="entry name" value="EARLY ENDOSOME ANTIGEN 1-LIKE"/>
    <property type="match status" value="1"/>
</dbReference>
<evidence type="ECO:0000256" key="2">
    <source>
        <dbReference type="SAM" id="MobiDB-lite"/>
    </source>
</evidence>
<name>A0A8T0B8A5_SILME</name>
<feature type="region of interest" description="Disordered" evidence="2">
    <location>
        <begin position="451"/>
        <end position="487"/>
    </location>
</feature>
<protein>
    <submittedName>
        <fullName evidence="3">Uncharacterized protein</fullName>
    </submittedName>
</protein>
<keyword evidence="4" id="KW-1185">Reference proteome</keyword>